<dbReference type="HOGENOM" id="CLU_094963_0_0_7"/>
<dbReference type="KEGG" id="dak:DaAHT2_0866"/>
<dbReference type="InParanoid" id="D6Z1Z5"/>
<feature type="domain" description="Transglycosylase SLT" evidence="2">
    <location>
        <begin position="12"/>
        <end position="194"/>
    </location>
</feature>
<dbReference type="CAZy" id="GH23">
    <property type="family name" value="Glycoside Hydrolase Family 23"/>
</dbReference>
<dbReference type="InterPro" id="IPR023346">
    <property type="entry name" value="Lysozyme-like_dom_sf"/>
</dbReference>
<name>D6Z1Z5_DESAT</name>
<dbReference type="Proteomes" id="UP000001508">
    <property type="component" value="Chromosome"/>
</dbReference>
<evidence type="ECO:0000313" key="3">
    <source>
        <dbReference type="EMBL" id="ADH85570.1"/>
    </source>
</evidence>
<organism evidence="3 4">
    <name type="scientific">Desulfurivibrio alkaliphilus (strain DSM 19089 / UNIQEM U267 / AHT2)</name>
    <dbReference type="NCBI Taxonomy" id="589865"/>
    <lineage>
        <taxon>Bacteria</taxon>
        <taxon>Pseudomonadati</taxon>
        <taxon>Thermodesulfobacteriota</taxon>
        <taxon>Desulfobulbia</taxon>
        <taxon>Desulfobulbales</taxon>
        <taxon>Desulfobulbaceae</taxon>
        <taxon>Desulfurivibrio</taxon>
    </lineage>
</organism>
<dbReference type="InterPro" id="IPR045795">
    <property type="entry name" value="SLT_4"/>
</dbReference>
<dbReference type="Gene3D" id="1.10.530.10">
    <property type="match status" value="1"/>
</dbReference>
<evidence type="ECO:0000256" key="1">
    <source>
        <dbReference type="SAM" id="SignalP"/>
    </source>
</evidence>
<dbReference type="AlphaFoldDB" id="D6Z1Z5"/>
<protein>
    <recommendedName>
        <fullName evidence="2">Transglycosylase SLT domain-containing protein</fullName>
    </recommendedName>
</protein>
<dbReference type="Pfam" id="PF19489">
    <property type="entry name" value="SLT_4"/>
    <property type="match status" value="1"/>
</dbReference>
<dbReference type="RefSeq" id="WP_013163100.1">
    <property type="nucleotide sequence ID" value="NC_014216.1"/>
</dbReference>
<feature type="chain" id="PRO_5003091415" description="Transglycosylase SLT domain-containing protein" evidence="1">
    <location>
        <begin position="22"/>
        <end position="205"/>
    </location>
</feature>
<accession>D6Z1Z5</accession>
<evidence type="ECO:0000259" key="2">
    <source>
        <dbReference type="Pfam" id="PF19489"/>
    </source>
</evidence>
<gene>
    <name evidence="3" type="ordered locus">DaAHT2_0866</name>
</gene>
<dbReference type="EMBL" id="CP001940">
    <property type="protein sequence ID" value="ADH85570.1"/>
    <property type="molecule type" value="Genomic_DNA"/>
</dbReference>
<dbReference type="SUPFAM" id="SSF53955">
    <property type="entry name" value="Lysozyme-like"/>
    <property type="match status" value="1"/>
</dbReference>
<dbReference type="PROSITE" id="PS51257">
    <property type="entry name" value="PROKAR_LIPOPROTEIN"/>
    <property type="match status" value="1"/>
</dbReference>
<reference evidence="4" key="1">
    <citation type="submission" date="2010-02" db="EMBL/GenBank/DDBJ databases">
        <title>Complete sequence of Desulfurivibrio alkaliphilus AHT2.</title>
        <authorList>
            <consortium name="US DOE Joint Genome Institute"/>
            <person name="Pitluck S."/>
            <person name="Chertkov O."/>
            <person name="Detter J.C."/>
            <person name="Han C."/>
            <person name="Tapia R."/>
            <person name="Larimer F."/>
            <person name="Land M."/>
            <person name="Hauser L."/>
            <person name="Kyrpides N."/>
            <person name="Mikhailova N."/>
            <person name="Sorokin D.Y."/>
            <person name="Muyzer G."/>
            <person name="Woyke T."/>
        </authorList>
    </citation>
    <scope>NUCLEOTIDE SEQUENCE [LARGE SCALE GENOMIC DNA]</scope>
    <source>
        <strain evidence="4">DSM 19089 / UNIQEM U267 / AHT2</strain>
    </source>
</reference>
<proteinExistence type="predicted"/>
<dbReference type="STRING" id="589865.DaAHT2_0866"/>
<feature type="signal peptide" evidence="1">
    <location>
        <begin position="1"/>
        <end position="21"/>
    </location>
</feature>
<keyword evidence="1" id="KW-0732">Signal</keyword>
<evidence type="ECO:0000313" key="4">
    <source>
        <dbReference type="Proteomes" id="UP000001508"/>
    </source>
</evidence>
<keyword evidence="4" id="KW-1185">Reference proteome</keyword>
<dbReference type="OrthoDB" id="9789144at2"/>
<sequence>MLATSRTLVFLLLLAATLVLGGCATRPPANSNNLCEIFEENRSWHRQARQAEKRWGIPVPVKMAFVHQESSFQARAKPPRKRFLRIFPGSRPSSAYGYSQALDGTWEEYRQDAGRRLARRNNFGDAIDFVGWYNARSVRCCNIRPNDAYRLYLAYHEGHGGYRRGTYRNKPELQRVARRVAAQANRYEQQYNQCRSRLERRWIFF</sequence>
<dbReference type="eggNOG" id="COG4764">
    <property type="taxonomic scope" value="Bacteria"/>
</dbReference>